<feature type="transmembrane region" description="Helical" evidence="1">
    <location>
        <begin position="30"/>
        <end position="48"/>
    </location>
</feature>
<dbReference type="RefSeq" id="WP_182888928.1">
    <property type="nucleotide sequence ID" value="NZ_JACGZW010000001.1"/>
</dbReference>
<accession>A0A7W3VRE7</accession>
<gene>
    <name evidence="2" type="ORF">H4281_00920</name>
</gene>
<feature type="transmembrane region" description="Helical" evidence="1">
    <location>
        <begin position="98"/>
        <end position="120"/>
    </location>
</feature>
<reference evidence="2 3" key="1">
    <citation type="submission" date="2020-08" db="EMBL/GenBank/DDBJ databases">
        <title>Amycolatopsis sp. nov. DR6-1 isolated from Dendrobium heterocarpum.</title>
        <authorList>
            <person name="Tedsree N."/>
            <person name="Kuncharoen N."/>
            <person name="Likhitwitayawuid K."/>
            <person name="Tanasupawat S."/>
        </authorList>
    </citation>
    <scope>NUCLEOTIDE SEQUENCE [LARGE SCALE GENOMIC DNA]</scope>
    <source>
        <strain evidence="2 3">DR6-1</strain>
    </source>
</reference>
<dbReference type="AlphaFoldDB" id="A0A7W3VRE7"/>
<sequence>MAEHPSPEEAARALRDVDRRRDQALGELHGAKWVDVAFALVVFLYLASADFLPSAAEWKGLVLAVLVVGYVLMLRSRRGAALLGHRVRADKSAIRPRFAFGVALFFVAACVAAAVALALTHVRIPYGNTILGAVLAIVLIAFGQHLRRGLAALIRRSRSEGAPHGHA</sequence>
<feature type="transmembrane region" description="Helical" evidence="1">
    <location>
        <begin position="60"/>
        <end position="77"/>
    </location>
</feature>
<dbReference type="EMBL" id="JACGZW010000001">
    <property type="protein sequence ID" value="MBB1151685.1"/>
    <property type="molecule type" value="Genomic_DNA"/>
</dbReference>
<proteinExistence type="predicted"/>
<evidence type="ECO:0000313" key="2">
    <source>
        <dbReference type="EMBL" id="MBB1151685.1"/>
    </source>
</evidence>
<keyword evidence="1" id="KW-0812">Transmembrane</keyword>
<feature type="transmembrane region" description="Helical" evidence="1">
    <location>
        <begin position="126"/>
        <end position="146"/>
    </location>
</feature>
<evidence type="ECO:0008006" key="4">
    <source>
        <dbReference type="Google" id="ProtNLM"/>
    </source>
</evidence>
<keyword evidence="1" id="KW-0472">Membrane</keyword>
<keyword evidence="3" id="KW-1185">Reference proteome</keyword>
<organism evidence="2 3">
    <name type="scientific">Amycolatopsis dendrobii</name>
    <dbReference type="NCBI Taxonomy" id="2760662"/>
    <lineage>
        <taxon>Bacteria</taxon>
        <taxon>Bacillati</taxon>
        <taxon>Actinomycetota</taxon>
        <taxon>Actinomycetes</taxon>
        <taxon>Pseudonocardiales</taxon>
        <taxon>Pseudonocardiaceae</taxon>
        <taxon>Amycolatopsis</taxon>
    </lineage>
</organism>
<dbReference type="Proteomes" id="UP000526734">
    <property type="component" value="Unassembled WGS sequence"/>
</dbReference>
<evidence type="ECO:0000313" key="3">
    <source>
        <dbReference type="Proteomes" id="UP000526734"/>
    </source>
</evidence>
<comment type="caution">
    <text evidence="2">The sequence shown here is derived from an EMBL/GenBank/DDBJ whole genome shotgun (WGS) entry which is preliminary data.</text>
</comment>
<keyword evidence="1" id="KW-1133">Transmembrane helix</keyword>
<name>A0A7W3VRE7_9PSEU</name>
<protein>
    <recommendedName>
        <fullName evidence="4">Transmembrane protein</fullName>
    </recommendedName>
</protein>
<evidence type="ECO:0000256" key="1">
    <source>
        <dbReference type="SAM" id="Phobius"/>
    </source>
</evidence>